<reference evidence="12" key="1">
    <citation type="journal article" date="2016" name="Int. J. Syst. Evol. Microbiol.">
        <title>Pseudoxanthomonas helianthi sp. nov., isolated from roots of Jerusalem artichoke (Helianthus tuberosus).</title>
        <authorList>
            <person name="Kittiwongwattana C."/>
            <person name="Thawai C."/>
        </authorList>
    </citation>
    <scope>NUCLEOTIDE SEQUENCE</scope>
    <source>
        <strain evidence="12">110414</strain>
    </source>
</reference>
<keyword evidence="13" id="KW-1185">Reference proteome</keyword>
<evidence type="ECO:0000256" key="5">
    <source>
        <dbReference type="ARBA" id="ARBA00022519"/>
    </source>
</evidence>
<dbReference type="GO" id="GO:0000287">
    <property type="term" value="F:magnesium ion binding"/>
    <property type="evidence" value="ECO:0007669"/>
    <property type="project" value="TreeGrafter"/>
</dbReference>
<dbReference type="GO" id="GO:0015095">
    <property type="term" value="F:magnesium ion transmembrane transporter activity"/>
    <property type="evidence" value="ECO:0007669"/>
    <property type="project" value="TreeGrafter"/>
</dbReference>
<accession>A0A940WZR7</accession>
<dbReference type="GO" id="GO:0015087">
    <property type="term" value="F:cobalt ion transmembrane transporter activity"/>
    <property type="evidence" value="ECO:0007669"/>
    <property type="project" value="TreeGrafter"/>
</dbReference>
<dbReference type="Gene3D" id="1.20.58.340">
    <property type="entry name" value="Magnesium transport protein CorA, transmembrane region"/>
    <property type="match status" value="2"/>
</dbReference>
<evidence type="ECO:0008006" key="14">
    <source>
        <dbReference type="Google" id="ProtNLM"/>
    </source>
</evidence>
<evidence type="ECO:0000256" key="3">
    <source>
        <dbReference type="ARBA" id="ARBA00022448"/>
    </source>
</evidence>
<comment type="subcellular location">
    <subcellularLocation>
        <location evidence="1">Cell membrane</location>
        <topology evidence="1">Multi-pass membrane protein</topology>
    </subcellularLocation>
</comment>
<evidence type="ECO:0000256" key="4">
    <source>
        <dbReference type="ARBA" id="ARBA00022475"/>
    </source>
</evidence>
<dbReference type="Gene3D" id="3.30.460.20">
    <property type="entry name" value="CorA soluble domain-like"/>
    <property type="match status" value="1"/>
</dbReference>
<organism evidence="12 13">
    <name type="scientific">Pseudoxanthomonas helianthi</name>
    <dbReference type="NCBI Taxonomy" id="1453541"/>
    <lineage>
        <taxon>Bacteria</taxon>
        <taxon>Pseudomonadati</taxon>
        <taxon>Pseudomonadota</taxon>
        <taxon>Gammaproteobacteria</taxon>
        <taxon>Lysobacterales</taxon>
        <taxon>Lysobacteraceae</taxon>
        <taxon>Pseudoxanthomonas</taxon>
    </lineage>
</organism>
<evidence type="ECO:0000256" key="7">
    <source>
        <dbReference type="ARBA" id="ARBA00022833"/>
    </source>
</evidence>
<dbReference type="InterPro" id="IPR045861">
    <property type="entry name" value="CorA_cytoplasmic_dom"/>
</dbReference>
<dbReference type="PANTHER" id="PTHR46494:SF3">
    <property type="entry name" value="ZINC TRANSPORT PROTEIN ZNTB"/>
    <property type="match status" value="1"/>
</dbReference>
<dbReference type="EMBL" id="JAGKTC010000001">
    <property type="protein sequence ID" value="MBP3983570.1"/>
    <property type="molecule type" value="Genomic_DNA"/>
</dbReference>
<evidence type="ECO:0000256" key="6">
    <source>
        <dbReference type="ARBA" id="ARBA00022692"/>
    </source>
</evidence>
<dbReference type="Pfam" id="PF01544">
    <property type="entry name" value="CorA"/>
    <property type="match status" value="1"/>
</dbReference>
<keyword evidence="6 11" id="KW-0812">Transmembrane</keyword>
<evidence type="ECO:0000256" key="8">
    <source>
        <dbReference type="ARBA" id="ARBA00022989"/>
    </source>
</evidence>
<keyword evidence="7" id="KW-0862">Zinc</keyword>
<comment type="similarity">
    <text evidence="2">Belongs to the CorA metal ion transporter (MIT) (TC 1.A.35) family.</text>
</comment>
<reference evidence="12" key="2">
    <citation type="submission" date="2021-03" db="EMBL/GenBank/DDBJ databases">
        <authorList>
            <person name="Cao W."/>
        </authorList>
    </citation>
    <scope>NUCLEOTIDE SEQUENCE</scope>
    <source>
        <strain evidence="12">110414</strain>
    </source>
</reference>
<feature type="transmembrane region" description="Helical" evidence="11">
    <location>
        <begin position="285"/>
        <end position="307"/>
    </location>
</feature>
<dbReference type="GO" id="GO:0005886">
    <property type="term" value="C:plasma membrane"/>
    <property type="evidence" value="ECO:0007669"/>
    <property type="project" value="UniProtKB-SubCell"/>
</dbReference>
<dbReference type="InterPro" id="IPR045863">
    <property type="entry name" value="CorA_TM1_TM2"/>
</dbReference>
<comment type="caution">
    <text evidence="12">The sequence shown here is derived from an EMBL/GenBank/DDBJ whole genome shotgun (WGS) entry which is preliminary data.</text>
</comment>
<dbReference type="GO" id="GO:0050897">
    <property type="term" value="F:cobalt ion binding"/>
    <property type="evidence" value="ECO:0007669"/>
    <property type="project" value="TreeGrafter"/>
</dbReference>
<dbReference type="SUPFAM" id="SSF143865">
    <property type="entry name" value="CorA soluble domain-like"/>
    <property type="match status" value="1"/>
</dbReference>
<name>A0A940WZR7_9GAMM</name>
<evidence type="ECO:0000313" key="12">
    <source>
        <dbReference type="EMBL" id="MBP3983570.1"/>
    </source>
</evidence>
<evidence type="ECO:0000256" key="11">
    <source>
        <dbReference type="SAM" id="Phobius"/>
    </source>
</evidence>
<keyword evidence="4" id="KW-1003">Cell membrane</keyword>
<feature type="transmembrane region" description="Helical" evidence="11">
    <location>
        <begin position="319"/>
        <end position="338"/>
    </location>
</feature>
<gene>
    <name evidence="12" type="ORF">J5837_03950</name>
</gene>
<keyword evidence="8 11" id="KW-1133">Transmembrane helix</keyword>
<keyword evidence="3" id="KW-0813">Transport</keyword>
<dbReference type="InterPro" id="IPR002523">
    <property type="entry name" value="MgTranspt_CorA/ZnTranspt_ZntB"/>
</dbReference>
<evidence type="ECO:0000313" key="13">
    <source>
        <dbReference type="Proteomes" id="UP000673447"/>
    </source>
</evidence>
<dbReference type="SUPFAM" id="SSF144083">
    <property type="entry name" value="Magnesium transport protein CorA, transmembrane region"/>
    <property type="match status" value="1"/>
</dbReference>
<keyword evidence="5" id="KW-0997">Cell inner membrane</keyword>
<evidence type="ECO:0000256" key="10">
    <source>
        <dbReference type="ARBA" id="ARBA00023136"/>
    </source>
</evidence>
<evidence type="ECO:0000256" key="9">
    <source>
        <dbReference type="ARBA" id="ARBA00023065"/>
    </source>
</evidence>
<dbReference type="AlphaFoldDB" id="A0A940WZR7"/>
<proteinExistence type="inferred from homology"/>
<keyword evidence="10 11" id="KW-0472">Membrane</keyword>
<keyword evidence="9" id="KW-0406">Ion transport</keyword>
<dbReference type="RefSeq" id="WP_210535406.1">
    <property type="nucleotide sequence ID" value="NZ_JAGKTC010000001.1"/>
</dbReference>
<dbReference type="PANTHER" id="PTHR46494">
    <property type="entry name" value="CORA FAMILY METAL ION TRANSPORTER (EUROFUNG)"/>
    <property type="match status" value="1"/>
</dbReference>
<evidence type="ECO:0000256" key="1">
    <source>
        <dbReference type="ARBA" id="ARBA00004651"/>
    </source>
</evidence>
<dbReference type="Proteomes" id="UP000673447">
    <property type="component" value="Unassembled WGS sequence"/>
</dbReference>
<evidence type="ECO:0000256" key="2">
    <source>
        <dbReference type="ARBA" id="ARBA00009765"/>
    </source>
</evidence>
<protein>
    <recommendedName>
        <fullName evidence="14">Zinc transporter</fullName>
    </recommendedName>
</protein>
<sequence length="346" mass="38571">MPLPVHDIPPFKGLPGLVWAFRFDVEGRAEPLDIAAIDAAELGAGQPGWLWLHFNQGDARTARVIEQQLDLPDSAKEALLTHDAHANLYLEDGLAHGALVDWQHGGVDNSQLSYARCEQDVGWLHFVMGERLLVTARRQGLRSVEQARRHAAAGGLYETPEQLLEAIVERFGASIAHATLELDNELDRIEDRVLGEDIGDERRELALLRRQAVHMHRPLSAQRRVLRQFEQRHRAQRQHPLVATALHLSQQFDEVDSEVGALQARARLLHEEVAAKLTEATNRHLHTLSILTALLMPPTLVVGAFGMNMDLPFVHQPHAFAVATGLCVLSSITVYLLLRRIGVARV</sequence>